<comment type="caution">
    <text evidence="4">The sequence shown here is derived from an EMBL/GenBank/DDBJ whole genome shotgun (WGS) entry which is preliminary data.</text>
</comment>
<dbReference type="Proteomes" id="UP001605036">
    <property type="component" value="Unassembled WGS sequence"/>
</dbReference>
<dbReference type="PANTHER" id="PTHR33607:SF2">
    <property type="entry name" value="ENDONUCLEASE-1"/>
    <property type="match status" value="1"/>
</dbReference>
<dbReference type="GO" id="GO:0004518">
    <property type="term" value="F:nuclease activity"/>
    <property type="evidence" value="ECO:0007669"/>
    <property type="project" value="UniProtKB-KW"/>
</dbReference>
<organism evidence="4 5">
    <name type="scientific">Riccia fluitans</name>
    <dbReference type="NCBI Taxonomy" id="41844"/>
    <lineage>
        <taxon>Eukaryota</taxon>
        <taxon>Viridiplantae</taxon>
        <taxon>Streptophyta</taxon>
        <taxon>Embryophyta</taxon>
        <taxon>Marchantiophyta</taxon>
        <taxon>Marchantiopsida</taxon>
        <taxon>Marchantiidae</taxon>
        <taxon>Marchantiales</taxon>
        <taxon>Ricciaceae</taxon>
        <taxon>Riccia</taxon>
    </lineage>
</organism>
<keyword evidence="1" id="KW-0540">Nuclease</keyword>
<evidence type="ECO:0000256" key="1">
    <source>
        <dbReference type="ARBA" id="ARBA00022722"/>
    </source>
</evidence>
<sequence length="642" mass="69588">MDRNFAATQRMRITHTPVCQDVAWVTFCNGRRYCPPLLRKTDGSVLGIEAYNCLSLAGVESSTTKRTLCSQRLLLQARLGGINWDRSNTGGMQFGRSEFEGQRWSSIGRATSGSCRFVRGAMQSHHQSSEEENPANTGKRNVVISATVPDSGGLLKTAQRFHIANVLETEVGLSSYDYKSWLRSVCSTLLALAICVPQALGVEAAFGDLALNTCESPEVDYAPLRGLQGIALKDKLHDLVKDHKVYTYLQAWEALKVLDEAKDDPNSVIDIYSLKKQPKSAQGKTTGWNREHLWPRSFGLIEGQPGFSDLHNLRPADTNVNSSRGNKAYGDCSTQAVQCIVPANKEAAPDTGTNKDIWMPPGEVRGDIARAVFYMAVRYGSEQPAGIKALSLSNSPDVGTEVMGLLKDLVRWNELDPPSDVERGRNNKVCSLYQHNRNPFVDHPEFVKAIWGDGSSPSPDTPDTPEPSPAQTDAWINELHYNNAGVDQNEFLEVITGQGVDPSTLKLVLYNSNGKQYRSLSVGKEFSKVELGGGFSLYVARLPNGTLQNGPADGLALVVSGGKVIQLLSYGGAFKAMDGPAEGQDSIDIGVQESEKTPVGSSLGLSGRGNKYGDFRWSVFTNGASPGALNSGQTLLSAPSPR</sequence>
<feature type="region of interest" description="Disordered" evidence="3">
    <location>
        <begin position="623"/>
        <end position="642"/>
    </location>
</feature>
<feature type="compositionally biased region" description="Pro residues" evidence="3">
    <location>
        <begin position="459"/>
        <end position="468"/>
    </location>
</feature>
<dbReference type="PANTHER" id="PTHR33607">
    <property type="entry name" value="ENDONUCLEASE-1"/>
    <property type="match status" value="1"/>
</dbReference>
<evidence type="ECO:0000313" key="4">
    <source>
        <dbReference type="EMBL" id="KAL2612721.1"/>
    </source>
</evidence>
<evidence type="ECO:0008006" key="6">
    <source>
        <dbReference type="Google" id="ProtNLM"/>
    </source>
</evidence>
<dbReference type="Pfam" id="PF04231">
    <property type="entry name" value="Endonuclease_1"/>
    <property type="match status" value="1"/>
</dbReference>
<gene>
    <name evidence="4" type="ORF">R1flu_024413</name>
</gene>
<dbReference type="SUPFAM" id="SSF54060">
    <property type="entry name" value="His-Me finger endonucleases"/>
    <property type="match status" value="1"/>
</dbReference>
<name>A0ABD1XXR8_9MARC</name>
<dbReference type="InterPro" id="IPR007346">
    <property type="entry name" value="Endonuclease-I"/>
</dbReference>
<protein>
    <recommendedName>
        <fullName evidence="6">Endonuclease I</fullName>
    </recommendedName>
</protein>
<accession>A0ABD1XXR8</accession>
<evidence type="ECO:0000256" key="2">
    <source>
        <dbReference type="ARBA" id="ARBA00022801"/>
    </source>
</evidence>
<dbReference type="GO" id="GO:0016787">
    <property type="term" value="F:hydrolase activity"/>
    <property type="evidence" value="ECO:0007669"/>
    <property type="project" value="UniProtKB-KW"/>
</dbReference>
<feature type="region of interest" description="Disordered" evidence="3">
    <location>
        <begin position="451"/>
        <end position="471"/>
    </location>
</feature>
<dbReference type="InterPro" id="IPR044925">
    <property type="entry name" value="His-Me_finger_sf"/>
</dbReference>
<evidence type="ECO:0000313" key="5">
    <source>
        <dbReference type="Proteomes" id="UP001605036"/>
    </source>
</evidence>
<keyword evidence="5" id="KW-1185">Reference proteome</keyword>
<evidence type="ECO:0000256" key="3">
    <source>
        <dbReference type="SAM" id="MobiDB-lite"/>
    </source>
</evidence>
<keyword evidence="2" id="KW-0378">Hydrolase</keyword>
<dbReference type="AlphaFoldDB" id="A0ABD1XXR8"/>
<reference evidence="4 5" key="1">
    <citation type="submission" date="2024-09" db="EMBL/GenBank/DDBJ databases">
        <title>Chromosome-scale assembly of Riccia fluitans.</title>
        <authorList>
            <person name="Paukszto L."/>
            <person name="Sawicki J."/>
            <person name="Karawczyk K."/>
            <person name="Piernik-Szablinska J."/>
            <person name="Szczecinska M."/>
            <person name="Mazdziarz M."/>
        </authorList>
    </citation>
    <scope>NUCLEOTIDE SEQUENCE [LARGE SCALE GENOMIC DNA]</scope>
    <source>
        <strain evidence="4">Rf_01</strain>
        <tissue evidence="4">Aerial parts of the thallus</tissue>
    </source>
</reference>
<dbReference type="EMBL" id="JBHFFA010000007">
    <property type="protein sequence ID" value="KAL2612721.1"/>
    <property type="molecule type" value="Genomic_DNA"/>
</dbReference>
<proteinExistence type="predicted"/>